<evidence type="ECO:0000313" key="2">
    <source>
        <dbReference type="EMBL" id="ABR17137.1"/>
    </source>
</evidence>
<dbReference type="InterPro" id="IPR029068">
    <property type="entry name" value="Glyas_Bleomycin-R_OHBP_Dase"/>
</dbReference>
<feature type="domain" description="VOC" evidence="1">
    <location>
        <begin position="19"/>
        <end position="141"/>
    </location>
</feature>
<sequence length="204" mass="22760">MVNSIENAGSRVGALSLKSLNHVSFVCRSIEDSIKFYENVLGFVRVKRPGSFDFNGAWLFNYGIGIHLLQSKDPDSLPKKTEINPRDNHISFQCEDVQVVERKLQEMNVKYVKRIVEDGGIYVDQLFIHDPDGFMVEVCNCENFPVEPIVGSAPACVRRPSHIPSPPIGTTEKKEIQSIVAKQMAQLVVDGSPGQDEFAIKRIG</sequence>
<dbReference type="PANTHER" id="PTHR46142:SF3">
    <property type="entry name" value="F18B13.24 PROTEIN"/>
    <property type="match status" value="1"/>
</dbReference>
<dbReference type="CDD" id="cd07245">
    <property type="entry name" value="VOC_like"/>
    <property type="match status" value="1"/>
</dbReference>
<organism evidence="2">
    <name type="scientific">Picea sitchensis</name>
    <name type="common">Sitka spruce</name>
    <name type="synonym">Pinus sitchensis</name>
    <dbReference type="NCBI Taxonomy" id="3332"/>
    <lineage>
        <taxon>Eukaryota</taxon>
        <taxon>Viridiplantae</taxon>
        <taxon>Streptophyta</taxon>
        <taxon>Embryophyta</taxon>
        <taxon>Tracheophyta</taxon>
        <taxon>Spermatophyta</taxon>
        <taxon>Pinopsida</taxon>
        <taxon>Pinidae</taxon>
        <taxon>Conifers I</taxon>
        <taxon>Pinales</taxon>
        <taxon>Pinaceae</taxon>
        <taxon>Picea</taxon>
    </lineage>
</organism>
<accession>B8LNA7</accession>
<dbReference type="PROSITE" id="PS51819">
    <property type="entry name" value="VOC"/>
    <property type="match status" value="1"/>
</dbReference>
<dbReference type="Pfam" id="PF00903">
    <property type="entry name" value="Glyoxalase"/>
    <property type="match status" value="1"/>
</dbReference>
<dbReference type="Gene3D" id="3.10.180.10">
    <property type="entry name" value="2,3-Dihydroxybiphenyl 1,2-Dioxygenase, domain 1"/>
    <property type="match status" value="1"/>
</dbReference>
<evidence type="ECO:0000259" key="1">
    <source>
        <dbReference type="PROSITE" id="PS51819"/>
    </source>
</evidence>
<protein>
    <recommendedName>
        <fullName evidence="1">VOC domain-containing protein</fullName>
    </recommendedName>
</protein>
<reference evidence="2" key="1">
    <citation type="submission" date="2007-06" db="EMBL/GenBank/DDBJ databases">
        <title>Full length cDNA sequences from Sitka Spruce (Picea sitchensis).</title>
        <authorList>
            <person name="Ralph S.G."/>
            <person name="Chun H.E."/>
            <person name="Liao N."/>
            <person name="Ali J."/>
            <person name="Reid K."/>
            <person name="Kolosova N."/>
            <person name="Cooper N."/>
            <person name="Cullis C."/>
            <person name="Jancsik S."/>
            <person name="Moore R."/>
            <person name="Mayo M."/>
            <person name="Wagner S."/>
            <person name="Holt R.A."/>
            <person name="Jones S.J.M."/>
            <person name="Marra M.A."/>
            <person name="Ritland C.E."/>
            <person name="Ritland K."/>
            <person name="Bohlmann J."/>
        </authorList>
    </citation>
    <scope>NUCLEOTIDE SEQUENCE</scope>
    <source>
        <tissue evidence="2">Green portion of the leader tissue</tissue>
    </source>
</reference>
<dbReference type="PANTHER" id="PTHR46142">
    <property type="match status" value="1"/>
</dbReference>
<dbReference type="SUPFAM" id="SSF54593">
    <property type="entry name" value="Glyoxalase/Bleomycin resistance protein/Dihydroxybiphenyl dioxygenase"/>
    <property type="match status" value="1"/>
</dbReference>
<name>B8LNA7_PICSI</name>
<dbReference type="EMBL" id="EF677304">
    <property type="protein sequence ID" value="ABR17137.1"/>
    <property type="molecule type" value="mRNA"/>
</dbReference>
<proteinExistence type="evidence at transcript level"/>
<dbReference type="InterPro" id="IPR037523">
    <property type="entry name" value="VOC_core"/>
</dbReference>
<dbReference type="AlphaFoldDB" id="B8LNA7"/>
<dbReference type="InterPro" id="IPR004360">
    <property type="entry name" value="Glyas_Fos-R_dOase_dom"/>
</dbReference>